<dbReference type="EMBL" id="JACHNB010000001">
    <property type="protein sequence ID" value="MBB4743472.1"/>
    <property type="molecule type" value="Genomic_DNA"/>
</dbReference>
<keyword evidence="2" id="KW-1185">Reference proteome</keyword>
<name>A0A7W7H410_9ACTN</name>
<organism evidence="1 2">
    <name type="scientific">Actinoplanes octamycinicus</name>
    <dbReference type="NCBI Taxonomy" id="135948"/>
    <lineage>
        <taxon>Bacteria</taxon>
        <taxon>Bacillati</taxon>
        <taxon>Actinomycetota</taxon>
        <taxon>Actinomycetes</taxon>
        <taxon>Micromonosporales</taxon>
        <taxon>Micromonosporaceae</taxon>
        <taxon>Actinoplanes</taxon>
    </lineage>
</organism>
<dbReference type="Proteomes" id="UP000546162">
    <property type="component" value="Unassembled WGS sequence"/>
</dbReference>
<dbReference type="AlphaFoldDB" id="A0A7W7H410"/>
<proteinExistence type="predicted"/>
<evidence type="ECO:0000313" key="2">
    <source>
        <dbReference type="Proteomes" id="UP000546162"/>
    </source>
</evidence>
<accession>A0A7W7H410</accession>
<dbReference type="RefSeq" id="WP_185043745.1">
    <property type="nucleotide sequence ID" value="NZ_BAABFG010000005.1"/>
</dbReference>
<gene>
    <name evidence="1" type="ORF">BJY16_006931</name>
</gene>
<evidence type="ECO:0000313" key="1">
    <source>
        <dbReference type="EMBL" id="MBB4743472.1"/>
    </source>
</evidence>
<reference evidence="1 2" key="1">
    <citation type="submission" date="2020-08" db="EMBL/GenBank/DDBJ databases">
        <title>Sequencing the genomes of 1000 actinobacteria strains.</title>
        <authorList>
            <person name="Klenk H.-P."/>
        </authorList>
    </citation>
    <scope>NUCLEOTIDE SEQUENCE [LARGE SCALE GENOMIC DNA]</scope>
    <source>
        <strain evidence="1 2">DSM 45809</strain>
    </source>
</reference>
<protein>
    <submittedName>
        <fullName evidence="1">Uncharacterized protein</fullName>
    </submittedName>
</protein>
<comment type="caution">
    <text evidence="1">The sequence shown here is derived from an EMBL/GenBank/DDBJ whole genome shotgun (WGS) entry which is preliminary data.</text>
</comment>
<sequence>MVITLAEPERGILAAVEDWELTAAGGECSFTHVLVFGEDVRVAREDLMEGAVAFLATVPGVTAVEHVEREIVEITAGGVPAERIARMLGRWWDRAKRERKPWMVAMQARVATAAGLFPEFQRDGWVLTRVLDDEVTHVISLDHEFGRSTDEHQVRVMARVVLTVPDDARYFLKDCFVELGDAAGFAEELSGRVRPELAALSSVDGILEQAPPGLFRARALLTRGRVAEAWQLYQADYERQQPRHRPYSARYAERLGVPPLETAADPRLSRTDEATLIAWQTGAQAWTQRLRELTGLPLDGSPESLDELWAWLRVSADRLRTGLAGAEPVFAARFYPLDGAGRRWNGAPFEPWYRATVELVTAYLGAVVIRSQPGTVWGIADDGGLALLGRSGTGLLDRVFMIVWEAFDAPEEAFDPRRLRRLHGDMVRWTTAERGHADIITVRV</sequence>